<feature type="domain" description="HTH gntR-type" evidence="4">
    <location>
        <begin position="9"/>
        <end position="77"/>
    </location>
</feature>
<dbReference type="PANTHER" id="PTHR44846">
    <property type="entry name" value="MANNOSYL-D-GLYCERATE TRANSPORT/METABOLISM SYSTEM REPRESSOR MNGR-RELATED"/>
    <property type="match status" value="1"/>
</dbReference>
<dbReference type="CDD" id="cd07377">
    <property type="entry name" value="WHTH_GntR"/>
    <property type="match status" value="1"/>
</dbReference>
<dbReference type="SUPFAM" id="SSF46785">
    <property type="entry name" value="Winged helix' DNA-binding domain"/>
    <property type="match status" value="1"/>
</dbReference>
<dbReference type="SMART" id="SM00866">
    <property type="entry name" value="UTRA"/>
    <property type="match status" value="1"/>
</dbReference>
<protein>
    <submittedName>
        <fullName evidence="5">GntR family transcriptional regulator</fullName>
    </submittedName>
</protein>
<dbReference type="InterPro" id="IPR011663">
    <property type="entry name" value="UTRA"/>
</dbReference>
<dbReference type="InterPro" id="IPR028978">
    <property type="entry name" value="Chorismate_lyase_/UTRA_dom_sf"/>
</dbReference>
<dbReference type="InterPro" id="IPR036388">
    <property type="entry name" value="WH-like_DNA-bd_sf"/>
</dbReference>
<dbReference type="EMBL" id="JBHUHP010000010">
    <property type="protein sequence ID" value="MFD2092120.1"/>
    <property type="molecule type" value="Genomic_DNA"/>
</dbReference>
<dbReference type="PRINTS" id="PR00035">
    <property type="entry name" value="HTHGNTR"/>
</dbReference>
<dbReference type="InterPro" id="IPR036390">
    <property type="entry name" value="WH_DNA-bd_sf"/>
</dbReference>
<evidence type="ECO:0000259" key="4">
    <source>
        <dbReference type="PROSITE" id="PS50949"/>
    </source>
</evidence>
<dbReference type="Pfam" id="PF00392">
    <property type="entry name" value="GntR"/>
    <property type="match status" value="1"/>
</dbReference>
<dbReference type="SMART" id="SM00345">
    <property type="entry name" value="HTH_GNTR"/>
    <property type="match status" value="1"/>
</dbReference>
<accession>A0ABW4XA61</accession>
<name>A0ABW4XA61_9ACTN</name>
<dbReference type="Gene3D" id="1.10.10.10">
    <property type="entry name" value="Winged helix-like DNA-binding domain superfamily/Winged helix DNA-binding domain"/>
    <property type="match status" value="1"/>
</dbReference>
<keyword evidence="3" id="KW-0804">Transcription</keyword>
<dbReference type="PANTHER" id="PTHR44846:SF1">
    <property type="entry name" value="MANNOSYL-D-GLYCERATE TRANSPORT_METABOLISM SYSTEM REPRESSOR MNGR-RELATED"/>
    <property type="match status" value="1"/>
</dbReference>
<keyword evidence="2" id="KW-0238">DNA-binding</keyword>
<dbReference type="InterPro" id="IPR000524">
    <property type="entry name" value="Tscrpt_reg_HTH_GntR"/>
</dbReference>
<dbReference type="InterPro" id="IPR050679">
    <property type="entry name" value="Bact_HTH_transcr_reg"/>
</dbReference>
<evidence type="ECO:0000313" key="6">
    <source>
        <dbReference type="Proteomes" id="UP001597402"/>
    </source>
</evidence>
<dbReference type="PROSITE" id="PS50949">
    <property type="entry name" value="HTH_GNTR"/>
    <property type="match status" value="1"/>
</dbReference>
<proteinExistence type="predicted"/>
<dbReference type="Gene3D" id="3.40.1410.10">
    <property type="entry name" value="Chorismate lyase-like"/>
    <property type="match status" value="1"/>
</dbReference>
<organism evidence="5 6">
    <name type="scientific">Blastococcus deserti</name>
    <dbReference type="NCBI Taxonomy" id="2259033"/>
    <lineage>
        <taxon>Bacteria</taxon>
        <taxon>Bacillati</taxon>
        <taxon>Actinomycetota</taxon>
        <taxon>Actinomycetes</taxon>
        <taxon>Geodermatophilales</taxon>
        <taxon>Geodermatophilaceae</taxon>
        <taxon>Blastococcus</taxon>
    </lineage>
</organism>
<evidence type="ECO:0000313" key="5">
    <source>
        <dbReference type="EMBL" id="MFD2092120.1"/>
    </source>
</evidence>
<evidence type="ECO:0000256" key="3">
    <source>
        <dbReference type="ARBA" id="ARBA00023163"/>
    </source>
</evidence>
<reference evidence="6" key="1">
    <citation type="journal article" date="2019" name="Int. J. Syst. Evol. Microbiol.">
        <title>The Global Catalogue of Microorganisms (GCM) 10K type strain sequencing project: providing services to taxonomists for standard genome sequencing and annotation.</title>
        <authorList>
            <consortium name="The Broad Institute Genomics Platform"/>
            <consortium name="The Broad Institute Genome Sequencing Center for Infectious Disease"/>
            <person name="Wu L."/>
            <person name="Ma J."/>
        </authorList>
    </citation>
    <scope>NUCLEOTIDE SEQUENCE [LARGE SCALE GENOMIC DNA]</scope>
    <source>
        <strain evidence="6">JCM 3338</strain>
    </source>
</reference>
<gene>
    <name evidence="5" type="ORF">ACFSHS_11115</name>
</gene>
<keyword evidence="6" id="KW-1185">Reference proteome</keyword>
<dbReference type="Pfam" id="PF07702">
    <property type="entry name" value="UTRA"/>
    <property type="match status" value="1"/>
</dbReference>
<evidence type="ECO:0000256" key="2">
    <source>
        <dbReference type="ARBA" id="ARBA00023125"/>
    </source>
</evidence>
<evidence type="ECO:0000256" key="1">
    <source>
        <dbReference type="ARBA" id="ARBA00023015"/>
    </source>
</evidence>
<sequence length="242" mass="26764">MSTPLRDARPLPAQLADRLRQRIADGHWEPGHRLPSEQELASEYGVSRPTVRSAVARLVDSGMLRVRHGAGTFVTSHQGAIQAGLQQLRSTSRIIAEQGYSCEVVYRSRELRPATVAEAERLEGSPGLPVIAIERCFLADDEVVAFEHDLINAAVLPDGVDAGDITGSVFEFMEPLGLLPVQAVAHVRAVHDTSVGWGPRRPERPLYVCLDQVQYLPDGQAVSWSRTFFVEDKFEFTLVRSR</sequence>
<dbReference type="Proteomes" id="UP001597402">
    <property type="component" value="Unassembled WGS sequence"/>
</dbReference>
<dbReference type="SUPFAM" id="SSF64288">
    <property type="entry name" value="Chorismate lyase-like"/>
    <property type="match status" value="1"/>
</dbReference>
<keyword evidence="1" id="KW-0805">Transcription regulation</keyword>
<comment type="caution">
    <text evidence="5">The sequence shown here is derived from an EMBL/GenBank/DDBJ whole genome shotgun (WGS) entry which is preliminary data.</text>
</comment>
<dbReference type="RefSeq" id="WP_376875385.1">
    <property type="nucleotide sequence ID" value="NZ_JBHUHP010000010.1"/>
</dbReference>